<organism evidence="8 9">
    <name type="scientific">Synaphobranchus kaupii</name>
    <name type="common">Kaup's arrowtooth eel</name>
    <dbReference type="NCBI Taxonomy" id="118154"/>
    <lineage>
        <taxon>Eukaryota</taxon>
        <taxon>Metazoa</taxon>
        <taxon>Chordata</taxon>
        <taxon>Craniata</taxon>
        <taxon>Vertebrata</taxon>
        <taxon>Euteleostomi</taxon>
        <taxon>Actinopterygii</taxon>
        <taxon>Neopterygii</taxon>
        <taxon>Teleostei</taxon>
        <taxon>Anguilliformes</taxon>
        <taxon>Synaphobranchidae</taxon>
        <taxon>Synaphobranchus</taxon>
    </lineage>
</organism>
<dbReference type="InterPro" id="IPR013783">
    <property type="entry name" value="Ig-like_fold"/>
</dbReference>
<dbReference type="PANTHER" id="PTHR11860">
    <property type="entry name" value="POLYMERIC-IMMUNOGLOBULIN RECEPTOR"/>
    <property type="match status" value="1"/>
</dbReference>
<dbReference type="InterPro" id="IPR050671">
    <property type="entry name" value="CD300_family_receptors"/>
</dbReference>
<keyword evidence="9" id="KW-1185">Reference proteome</keyword>
<dbReference type="OrthoDB" id="8920197at2759"/>
<dbReference type="InterPro" id="IPR036179">
    <property type="entry name" value="Ig-like_dom_sf"/>
</dbReference>
<dbReference type="GO" id="GO:0004888">
    <property type="term" value="F:transmembrane signaling receptor activity"/>
    <property type="evidence" value="ECO:0007669"/>
    <property type="project" value="TreeGrafter"/>
</dbReference>
<evidence type="ECO:0000256" key="5">
    <source>
        <dbReference type="SAM" id="Phobius"/>
    </source>
</evidence>
<feature type="region of interest" description="Disordered" evidence="4">
    <location>
        <begin position="118"/>
        <end position="182"/>
    </location>
</feature>
<keyword evidence="6" id="KW-0732">Signal</keyword>
<dbReference type="InterPro" id="IPR007110">
    <property type="entry name" value="Ig-like_dom"/>
</dbReference>
<evidence type="ECO:0000313" key="8">
    <source>
        <dbReference type="EMBL" id="KAJ8377050.1"/>
    </source>
</evidence>
<evidence type="ECO:0000256" key="1">
    <source>
        <dbReference type="ARBA" id="ARBA00004370"/>
    </source>
</evidence>
<dbReference type="Proteomes" id="UP001152622">
    <property type="component" value="Chromosome 2"/>
</dbReference>
<dbReference type="PANTHER" id="PTHR11860:SF87">
    <property type="entry name" value="CMRF35-LIKE MOLECULE 8"/>
    <property type="match status" value="1"/>
</dbReference>
<dbReference type="PROSITE" id="PS50835">
    <property type="entry name" value="IG_LIKE"/>
    <property type="match status" value="1"/>
</dbReference>
<dbReference type="GO" id="GO:0005886">
    <property type="term" value="C:plasma membrane"/>
    <property type="evidence" value="ECO:0007669"/>
    <property type="project" value="TreeGrafter"/>
</dbReference>
<dbReference type="InterPro" id="IPR013106">
    <property type="entry name" value="Ig_V-set"/>
</dbReference>
<dbReference type="CDD" id="cd05716">
    <property type="entry name" value="IgV_pIgR_like"/>
    <property type="match status" value="2"/>
</dbReference>
<feature type="signal peptide" evidence="6">
    <location>
        <begin position="1"/>
        <end position="19"/>
    </location>
</feature>
<keyword evidence="3 5" id="KW-0472">Membrane</keyword>
<evidence type="ECO:0000259" key="7">
    <source>
        <dbReference type="PROSITE" id="PS50835"/>
    </source>
</evidence>
<feature type="domain" description="Ig-like" evidence="7">
    <location>
        <begin position="170"/>
        <end position="278"/>
    </location>
</feature>
<dbReference type="SUPFAM" id="SSF48726">
    <property type="entry name" value="Immunoglobulin"/>
    <property type="match status" value="2"/>
</dbReference>
<feature type="transmembrane region" description="Helical" evidence="5">
    <location>
        <begin position="318"/>
        <end position="342"/>
    </location>
</feature>
<comment type="caution">
    <text evidence="8">The sequence shown here is derived from an EMBL/GenBank/DDBJ whole genome shotgun (WGS) entry which is preliminary data.</text>
</comment>
<comment type="subcellular location">
    <subcellularLocation>
        <location evidence="1">Membrane</location>
    </subcellularLocation>
</comment>
<feature type="compositionally biased region" description="Polar residues" evidence="4">
    <location>
        <begin position="161"/>
        <end position="182"/>
    </location>
</feature>
<protein>
    <recommendedName>
        <fullName evidence="7">Ig-like domain-containing protein</fullName>
    </recommendedName>
</protein>
<dbReference type="SMART" id="SM00409">
    <property type="entry name" value="IG"/>
    <property type="match status" value="2"/>
</dbReference>
<gene>
    <name evidence="8" type="ORF">SKAU_G00076300</name>
</gene>
<proteinExistence type="predicted"/>
<evidence type="ECO:0000256" key="3">
    <source>
        <dbReference type="ARBA" id="ARBA00023136"/>
    </source>
</evidence>
<dbReference type="AlphaFoldDB" id="A0A9Q1G7Y2"/>
<evidence type="ECO:0000256" key="2">
    <source>
        <dbReference type="ARBA" id="ARBA00022692"/>
    </source>
</evidence>
<feature type="chain" id="PRO_5040384134" description="Ig-like domain-containing protein" evidence="6">
    <location>
        <begin position="20"/>
        <end position="389"/>
    </location>
</feature>
<name>A0A9Q1G7Y2_SYNKA</name>
<accession>A0A9Q1G7Y2</accession>
<dbReference type="Gene3D" id="2.60.40.10">
    <property type="entry name" value="Immunoglobulins"/>
    <property type="match status" value="2"/>
</dbReference>
<evidence type="ECO:0000256" key="6">
    <source>
        <dbReference type="SAM" id="SignalP"/>
    </source>
</evidence>
<feature type="compositionally biased region" description="Pro residues" evidence="4">
    <location>
        <begin position="126"/>
        <end position="146"/>
    </location>
</feature>
<evidence type="ECO:0000256" key="4">
    <source>
        <dbReference type="SAM" id="MobiDB-lite"/>
    </source>
</evidence>
<keyword evidence="2 5" id="KW-0812">Transmembrane</keyword>
<sequence>MEHLLFLLLFITKLPGGDSMQTQSRVSAQKGGSVTIACRYDQKYKGNVKYWCRGLGWHTCIVLLSTDSPQGRADLSITDDPAQQVVTVTMRNLQLWNSNKYWCAVKIKGIGTPDDKAGVYLSVTKEPPPQPGTPPGNPQPGTPPGTTPQSGTPPSDLFTGKASTASPSTPKGGVSMQTQSRVSAQKGGSVTIACRYDQKYKDNVKYWCRGLGWHTCIVLLSTDSPQGRADLSITDDPAQQVVTVTMRNLQLWNSNKYWCAVKIKGIGTPDDKAGVYLSVTKAELSTLFTLASMAPPSALPNTARSTARAAPPATTSSLLWWQSLLIACGVMLLVTTVAMVTWKTCRQRRNSYIRCEMDQFDSELMLHTEHDNDRIQLFLRSSSQHEHPF</sequence>
<reference evidence="8" key="1">
    <citation type="journal article" date="2023" name="Science">
        <title>Genome structures resolve the early diversification of teleost fishes.</title>
        <authorList>
            <person name="Parey E."/>
            <person name="Louis A."/>
            <person name="Montfort J."/>
            <person name="Bouchez O."/>
            <person name="Roques C."/>
            <person name="Iampietro C."/>
            <person name="Lluch J."/>
            <person name="Castinel A."/>
            <person name="Donnadieu C."/>
            <person name="Desvignes T."/>
            <person name="Floi Bucao C."/>
            <person name="Jouanno E."/>
            <person name="Wen M."/>
            <person name="Mejri S."/>
            <person name="Dirks R."/>
            <person name="Jansen H."/>
            <person name="Henkel C."/>
            <person name="Chen W.J."/>
            <person name="Zahm M."/>
            <person name="Cabau C."/>
            <person name="Klopp C."/>
            <person name="Thompson A.W."/>
            <person name="Robinson-Rechavi M."/>
            <person name="Braasch I."/>
            <person name="Lecointre G."/>
            <person name="Bobe J."/>
            <person name="Postlethwait J.H."/>
            <person name="Berthelot C."/>
            <person name="Roest Crollius H."/>
            <person name="Guiguen Y."/>
        </authorList>
    </citation>
    <scope>NUCLEOTIDE SEQUENCE</scope>
    <source>
        <strain evidence="8">WJC10195</strain>
    </source>
</reference>
<keyword evidence="5" id="KW-1133">Transmembrane helix</keyword>
<dbReference type="InterPro" id="IPR003599">
    <property type="entry name" value="Ig_sub"/>
</dbReference>
<dbReference type="EMBL" id="JAINUF010000002">
    <property type="protein sequence ID" value="KAJ8377050.1"/>
    <property type="molecule type" value="Genomic_DNA"/>
</dbReference>
<dbReference type="Pfam" id="PF07686">
    <property type="entry name" value="V-set"/>
    <property type="match status" value="2"/>
</dbReference>
<evidence type="ECO:0000313" key="9">
    <source>
        <dbReference type="Proteomes" id="UP001152622"/>
    </source>
</evidence>